<reference evidence="2 3" key="1">
    <citation type="submission" date="2018-11" db="EMBL/GenBank/DDBJ databases">
        <title>Trebonia kvetii gen.nov., sp.nov., a novel acidophilic actinobacterium, and proposal of the new actinobacterial family Treboniaceae fam. nov.</title>
        <authorList>
            <person name="Rapoport D."/>
            <person name="Sagova-Mareckova M."/>
            <person name="Sedlacek I."/>
            <person name="Provaznik J."/>
            <person name="Kralova S."/>
            <person name="Pavlinic D."/>
            <person name="Benes V."/>
            <person name="Kopecky J."/>
        </authorList>
    </citation>
    <scope>NUCLEOTIDE SEQUENCE [LARGE SCALE GENOMIC DNA]</scope>
    <source>
        <strain evidence="2 3">15Tr583</strain>
    </source>
</reference>
<protein>
    <submittedName>
        <fullName evidence="2">Sugar phosphate isomerase/epimerase</fullName>
    </submittedName>
</protein>
<dbReference type="SUPFAM" id="SSF51658">
    <property type="entry name" value="Xylose isomerase-like"/>
    <property type="match status" value="1"/>
</dbReference>
<name>A0A6P2BM44_9ACTN</name>
<dbReference type="InterPro" id="IPR050312">
    <property type="entry name" value="IolE/XylAMocC-like"/>
</dbReference>
<comment type="caution">
    <text evidence="2">The sequence shown here is derived from an EMBL/GenBank/DDBJ whole genome shotgun (WGS) entry which is preliminary data.</text>
</comment>
<dbReference type="OrthoDB" id="3248123at2"/>
<feature type="domain" description="Xylose isomerase-like TIM barrel" evidence="1">
    <location>
        <begin position="54"/>
        <end position="286"/>
    </location>
</feature>
<dbReference type="Proteomes" id="UP000460272">
    <property type="component" value="Unassembled WGS sequence"/>
</dbReference>
<keyword evidence="2" id="KW-0413">Isomerase</keyword>
<evidence type="ECO:0000259" key="1">
    <source>
        <dbReference type="Pfam" id="PF01261"/>
    </source>
</evidence>
<organism evidence="2 3">
    <name type="scientific">Trebonia kvetii</name>
    <dbReference type="NCBI Taxonomy" id="2480626"/>
    <lineage>
        <taxon>Bacteria</taxon>
        <taxon>Bacillati</taxon>
        <taxon>Actinomycetota</taxon>
        <taxon>Actinomycetes</taxon>
        <taxon>Streptosporangiales</taxon>
        <taxon>Treboniaceae</taxon>
        <taxon>Trebonia</taxon>
    </lineage>
</organism>
<sequence length="300" mass="32362">MTAPYRRAPTFGLRNKLGLRLPHGGGTKALPGLPAIPVVLSTSSVYPERTTDAFAAAARLGYDGLEVMVYTDPVSQSGDALARLVDYHQVPVLAVHAPGLLLTQLVWGREPWAKLVRAKELAERLGAKTIVVHPPFRWQREYTRGFEEGIRRMAEETDVTFAVENMFPIRAGATEVSGYAPHWDPIRLDVPNVTLDLSHTAASASDAIEMANDLGARLSHIHLADGTGVSSGPVPDEHLVPGRGKQPCAELLRGVAATGYRGMVVAEVNTRRAATAEDRLADLAETLSFARTHLSSVPVI</sequence>
<dbReference type="InterPro" id="IPR013022">
    <property type="entry name" value="Xyl_isomerase-like_TIM-brl"/>
</dbReference>
<evidence type="ECO:0000313" key="2">
    <source>
        <dbReference type="EMBL" id="TVZ00139.1"/>
    </source>
</evidence>
<dbReference type="PANTHER" id="PTHR12110">
    <property type="entry name" value="HYDROXYPYRUVATE ISOMERASE"/>
    <property type="match status" value="1"/>
</dbReference>
<proteinExistence type="predicted"/>
<dbReference type="Gene3D" id="3.20.20.150">
    <property type="entry name" value="Divalent-metal-dependent TIM barrel enzymes"/>
    <property type="match status" value="1"/>
</dbReference>
<dbReference type="PANTHER" id="PTHR12110:SF47">
    <property type="match status" value="1"/>
</dbReference>
<dbReference type="InterPro" id="IPR036237">
    <property type="entry name" value="Xyl_isomerase-like_sf"/>
</dbReference>
<dbReference type="GO" id="GO:0016853">
    <property type="term" value="F:isomerase activity"/>
    <property type="evidence" value="ECO:0007669"/>
    <property type="project" value="UniProtKB-KW"/>
</dbReference>
<gene>
    <name evidence="2" type="ORF">EAS64_39470</name>
</gene>
<keyword evidence="3" id="KW-1185">Reference proteome</keyword>
<dbReference type="AlphaFoldDB" id="A0A6P2BM44"/>
<accession>A0A6P2BM44</accession>
<dbReference type="Pfam" id="PF01261">
    <property type="entry name" value="AP_endonuc_2"/>
    <property type="match status" value="1"/>
</dbReference>
<evidence type="ECO:0000313" key="3">
    <source>
        <dbReference type="Proteomes" id="UP000460272"/>
    </source>
</evidence>
<dbReference type="EMBL" id="RPFW01000010">
    <property type="protein sequence ID" value="TVZ00139.1"/>
    <property type="molecule type" value="Genomic_DNA"/>
</dbReference>